<dbReference type="Proteomes" id="UP000245999">
    <property type="component" value="Chromosome"/>
</dbReference>
<name>A0A2Z3GFU1_9BACT</name>
<dbReference type="EMBL" id="CP029145">
    <property type="protein sequence ID" value="AWM32433.1"/>
    <property type="molecule type" value="Genomic_DNA"/>
</dbReference>
<organism evidence="1 2">
    <name type="scientific">Hymenobacter nivis</name>
    <dbReference type="NCBI Taxonomy" id="1850093"/>
    <lineage>
        <taxon>Bacteria</taxon>
        <taxon>Pseudomonadati</taxon>
        <taxon>Bacteroidota</taxon>
        <taxon>Cytophagia</taxon>
        <taxon>Cytophagales</taxon>
        <taxon>Hymenobacteraceae</taxon>
        <taxon>Hymenobacter</taxon>
    </lineage>
</organism>
<protein>
    <submittedName>
        <fullName evidence="1">Uncharacterized protein</fullName>
    </submittedName>
</protein>
<dbReference type="KEGG" id="hnv:DDQ68_06290"/>
<proteinExistence type="predicted"/>
<keyword evidence="2" id="KW-1185">Reference proteome</keyword>
<reference evidence="2" key="1">
    <citation type="submission" date="2018-04" db="EMBL/GenBank/DDBJ databases">
        <title>Complete genome of Antarctic heterotrophic bacterium Hymenobacter nivis.</title>
        <authorList>
            <person name="Terashima M."/>
        </authorList>
    </citation>
    <scope>NUCLEOTIDE SEQUENCE [LARGE SCALE GENOMIC DNA]</scope>
    <source>
        <strain evidence="2">NBRC 111535</strain>
    </source>
</reference>
<gene>
    <name evidence="1" type="ORF">DDQ68_06290</name>
</gene>
<dbReference type="AlphaFoldDB" id="A0A2Z3GFU1"/>
<sequence>MSRETILAAINALPADVNASELEETLERLVFMAKVEEGIRQSEQDETISQEALLKLVQTREK</sequence>
<accession>A0A2Z3GFU1</accession>
<evidence type="ECO:0000313" key="1">
    <source>
        <dbReference type="EMBL" id="AWM32433.1"/>
    </source>
</evidence>
<dbReference type="RefSeq" id="WP_109655541.1">
    <property type="nucleotide sequence ID" value="NZ_CP029145.1"/>
</dbReference>
<evidence type="ECO:0000313" key="2">
    <source>
        <dbReference type="Proteomes" id="UP000245999"/>
    </source>
</evidence>